<dbReference type="Proteomes" id="UP000321820">
    <property type="component" value="Chromosome"/>
</dbReference>
<evidence type="ECO:0000313" key="11">
    <source>
        <dbReference type="Proteomes" id="UP000321820"/>
    </source>
</evidence>
<dbReference type="EMBL" id="CP042806">
    <property type="protein sequence ID" value="QEE31354.1"/>
    <property type="molecule type" value="Genomic_DNA"/>
</dbReference>
<gene>
    <name evidence="10" type="ORF">FTW19_14235</name>
</gene>
<evidence type="ECO:0000256" key="4">
    <source>
        <dbReference type="ARBA" id="ARBA00022989"/>
    </source>
</evidence>
<dbReference type="Pfam" id="PF02687">
    <property type="entry name" value="FtsX"/>
    <property type="match status" value="2"/>
</dbReference>
<feature type="domain" description="MacB-like periplasmic core" evidence="9">
    <location>
        <begin position="455"/>
        <end position="685"/>
    </location>
</feature>
<feature type="transmembrane region" description="Helical" evidence="7">
    <location>
        <begin position="819"/>
        <end position="839"/>
    </location>
</feature>
<keyword evidence="4 7" id="KW-1133">Transmembrane helix</keyword>
<keyword evidence="2" id="KW-1003">Cell membrane</keyword>
<accession>A0A5B9EI82</accession>
<feature type="transmembrane region" description="Helical" evidence="7">
    <location>
        <begin position="734"/>
        <end position="755"/>
    </location>
</feature>
<dbReference type="PANTHER" id="PTHR30572:SF4">
    <property type="entry name" value="ABC TRANSPORTER PERMEASE YTRF"/>
    <property type="match status" value="1"/>
</dbReference>
<dbReference type="InterPro" id="IPR017800">
    <property type="entry name" value="ADOP"/>
</dbReference>
<evidence type="ECO:0000256" key="6">
    <source>
        <dbReference type="ARBA" id="ARBA00038076"/>
    </source>
</evidence>
<dbReference type="InterPro" id="IPR003838">
    <property type="entry name" value="ABC3_permease_C"/>
</dbReference>
<feature type="transmembrane region" description="Helical" evidence="7">
    <location>
        <begin position="454"/>
        <end position="473"/>
    </location>
</feature>
<evidence type="ECO:0000256" key="7">
    <source>
        <dbReference type="SAM" id="Phobius"/>
    </source>
</evidence>
<evidence type="ECO:0000259" key="8">
    <source>
        <dbReference type="Pfam" id="PF02687"/>
    </source>
</evidence>
<evidence type="ECO:0000256" key="1">
    <source>
        <dbReference type="ARBA" id="ARBA00004651"/>
    </source>
</evidence>
<dbReference type="OrthoDB" id="99790at2"/>
<dbReference type="GO" id="GO:0022857">
    <property type="term" value="F:transmembrane transporter activity"/>
    <property type="evidence" value="ECO:0007669"/>
    <property type="project" value="TreeGrafter"/>
</dbReference>
<feature type="domain" description="ABC3 transporter permease C-terminal" evidence="8">
    <location>
        <begin position="309"/>
        <end position="432"/>
    </location>
</feature>
<organism evidence="10 11">
    <name type="scientific">Terriglobus albidus</name>
    <dbReference type="NCBI Taxonomy" id="1592106"/>
    <lineage>
        <taxon>Bacteria</taxon>
        <taxon>Pseudomonadati</taxon>
        <taxon>Acidobacteriota</taxon>
        <taxon>Terriglobia</taxon>
        <taxon>Terriglobales</taxon>
        <taxon>Acidobacteriaceae</taxon>
        <taxon>Terriglobus</taxon>
    </lineage>
</organism>
<dbReference type="KEGG" id="talb:FTW19_14235"/>
<evidence type="ECO:0000313" key="10">
    <source>
        <dbReference type="EMBL" id="QEE31354.1"/>
    </source>
</evidence>
<evidence type="ECO:0000256" key="3">
    <source>
        <dbReference type="ARBA" id="ARBA00022692"/>
    </source>
</evidence>
<name>A0A5B9EI82_9BACT</name>
<evidence type="ECO:0000256" key="5">
    <source>
        <dbReference type="ARBA" id="ARBA00023136"/>
    </source>
</evidence>
<feature type="transmembrane region" description="Helical" evidence="7">
    <location>
        <begin position="404"/>
        <end position="427"/>
    </location>
</feature>
<feature type="domain" description="ABC3 transporter permease C-terminal" evidence="8">
    <location>
        <begin position="734"/>
        <end position="846"/>
    </location>
</feature>
<protein>
    <submittedName>
        <fullName evidence="10">ABC transporter permease</fullName>
    </submittedName>
</protein>
<dbReference type="PANTHER" id="PTHR30572">
    <property type="entry name" value="MEMBRANE COMPONENT OF TRANSPORTER-RELATED"/>
    <property type="match status" value="1"/>
</dbReference>
<evidence type="ECO:0000259" key="9">
    <source>
        <dbReference type="Pfam" id="PF12704"/>
    </source>
</evidence>
<proteinExistence type="inferred from homology"/>
<dbReference type="Pfam" id="PF12704">
    <property type="entry name" value="MacB_PCD"/>
    <property type="match status" value="2"/>
</dbReference>
<keyword evidence="5 7" id="KW-0472">Membrane</keyword>
<comment type="subcellular location">
    <subcellularLocation>
        <location evidence="1">Cell membrane</location>
        <topology evidence="1">Multi-pass membrane protein</topology>
    </subcellularLocation>
</comment>
<dbReference type="GO" id="GO:0005886">
    <property type="term" value="C:plasma membrane"/>
    <property type="evidence" value="ECO:0007669"/>
    <property type="project" value="UniProtKB-SubCell"/>
</dbReference>
<dbReference type="NCBIfam" id="TIGR03434">
    <property type="entry name" value="ADOP"/>
    <property type="match status" value="1"/>
</dbReference>
<feature type="transmembrane region" description="Helical" evidence="7">
    <location>
        <begin position="775"/>
        <end position="799"/>
    </location>
</feature>
<reference evidence="10 11" key="1">
    <citation type="submission" date="2019-08" db="EMBL/GenBank/DDBJ databases">
        <title>Complete genome sequence of Terriglobus albidus strain ORNL.</title>
        <authorList>
            <person name="Podar M."/>
        </authorList>
    </citation>
    <scope>NUCLEOTIDE SEQUENCE [LARGE SCALE GENOMIC DNA]</scope>
    <source>
        <strain evidence="10 11">ORNL</strain>
    </source>
</reference>
<dbReference type="InterPro" id="IPR025857">
    <property type="entry name" value="MacB_PCD"/>
</dbReference>
<feature type="transmembrane region" description="Helical" evidence="7">
    <location>
        <begin position="306"/>
        <end position="327"/>
    </location>
</feature>
<comment type="similarity">
    <text evidence="6">Belongs to the ABC-4 integral membrane protein family.</text>
</comment>
<feature type="transmembrane region" description="Helical" evidence="7">
    <location>
        <begin position="358"/>
        <end position="384"/>
    </location>
</feature>
<dbReference type="AlphaFoldDB" id="A0A5B9EI82"/>
<feature type="domain" description="MacB-like periplasmic core" evidence="9">
    <location>
        <begin position="21"/>
        <end position="257"/>
    </location>
</feature>
<evidence type="ECO:0000256" key="2">
    <source>
        <dbReference type="ARBA" id="ARBA00022475"/>
    </source>
</evidence>
<sequence>MLADLRDAFRQLKKAPAFAVTAVVTLALGIGATTAIFTLVHQVMLKSLPVAKPEELWRIGDKIRCCNWGGYTQGNDGDFSLFSWEAYKNFRAHTPEFSDLAALQAGNAALGVRRAGSQAQADTRNGEYVSGNFFRTLGIQPWIGRLMTDADDQESASPVAVMSYHVWQEKYGSDPSVVGASYQINGHSFTVIGVAPPGFYGAKLAGGGMPDFWLPLTTEIMIDGATSRLKRPNGNFLDLIGRVRPGVDSRTLEAKLRVEFHDWLASHVPDMEPGEKQLWQQQTLHLIPGGSGVAAMRDQYKAGLRLLLIAAGCVLLVACGNIANLMLARGLKDRAQMSIRTALGASRRRLVRRAMVEAVTLALIGGVSGVAVAYAGTRLILYLALERGNSNNFVPISATPSIPALLFTLGISVLTGILFGIAPAWMTSHANPVDALRGANRSVGGRSSWTQKSLVIGQAAMSLVLLSTAALLGRSLRNLEHQNFGFETEGRYIAWINPMLGNYKPEQLEPMFRKIDSRLMQIPGVRMAAPALYAPMTGDSWNDGIRVQGRPEPAPKEDTGAGWSRVMPGFFETIGSQMVLGRSIGEEDTSTTRKVAVINEAFAKRFFKNQNPLGQHFGIDKIKYAGTFEIVGVVRDMRYMTYDYKDPVRPMFWVPETQTVQYDDAAFTAGETWSHYLYNIVIWAPNAPSGMEEQVRKALVSIDPDLVLYGVDPYKKVVSADFQQENMIATLTTLFGVLGLTLAAVGLYGVMAYMVEQRTSEIGVRMALGANRGDVVRMVLHNAFLQIAVGLALGIPAAIGAGKLMTDQLFGVKPWDPVMITAAVLLLALAALLASLIPARRAAGVDPMVALRSE</sequence>
<keyword evidence="3 7" id="KW-0812">Transmembrane</keyword>
<feature type="transmembrane region" description="Helical" evidence="7">
    <location>
        <begin position="15"/>
        <end position="40"/>
    </location>
</feature>
<dbReference type="InterPro" id="IPR050250">
    <property type="entry name" value="Macrolide_Exporter_MacB"/>
</dbReference>
<keyword evidence="11" id="KW-1185">Reference proteome</keyword>